<protein>
    <submittedName>
        <fullName evidence="6">MutS domain V</fullName>
    </submittedName>
</protein>
<name>A0A1M6QBA9_9FIRM</name>
<proteinExistence type="predicted"/>
<dbReference type="EMBL" id="FQZY01000033">
    <property type="protein sequence ID" value="SHK17549.1"/>
    <property type="molecule type" value="Genomic_DNA"/>
</dbReference>
<dbReference type="GO" id="GO:0030983">
    <property type="term" value="F:mismatched DNA binding"/>
    <property type="evidence" value="ECO:0007669"/>
    <property type="project" value="InterPro"/>
</dbReference>
<dbReference type="Proteomes" id="UP000184301">
    <property type="component" value="Unassembled WGS sequence"/>
</dbReference>
<dbReference type="GO" id="GO:0140664">
    <property type="term" value="F:ATP-dependent DNA damage sensor activity"/>
    <property type="evidence" value="ECO:0007669"/>
    <property type="project" value="InterPro"/>
</dbReference>
<accession>A0A1M6QBA9</accession>
<reference evidence="6 7" key="1">
    <citation type="submission" date="2016-11" db="EMBL/GenBank/DDBJ databases">
        <authorList>
            <person name="Jaros S."/>
            <person name="Januszkiewicz K."/>
            <person name="Wedrychowicz H."/>
        </authorList>
    </citation>
    <scope>NUCLEOTIDE SEQUENCE [LARGE SCALE GENOMIC DNA]</scope>
    <source>
        <strain evidence="6 7">DSM 15480</strain>
    </source>
</reference>
<evidence type="ECO:0000313" key="6">
    <source>
        <dbReference type="EMBL" id="SHK17549.1"/>
    </source>
</evidence>
<keyword evidence="7" id="KW-1185">Reference proteome</keyword>
<dbReference type="AlphaFoldDB" id="A0A1M6QBA9"/>
<dbReference type="SUPFAM" id="SSF52540">
    <property type="entry name" value="P-loop containing nucleoside triphosphate hydrolases"/>
    <property type="match status" value="1"/>
</dbReference>
<keyword evidence="4" id="KW-0812">Transmembrane</keyword>
<evidence type="ECO:0000256" key="4">
    <source>
        <dbReference type="SAM" id="Phobius"/>
    </source>
</evidence>
<feature type="domain" description="DNA mismatch repair proteins mutS family" evidence="5">
    <location>
        <begin position="353"/>
        <end position="538"/>
    </location>
</feature>
<feature type="transmembrane region" description="Helical" evidence="4">
    <location>
        <begin position="142"/>
        <end position="162"/>
    </location>
</feature>
<dbReference type="InterPro" id="IPR045076">
    <property type="entry name" value="MutS"/>
</dbReference>
<evidence type="ECO:0000256" key="3">
    <source>
        <dbReference type="ARBA" id="ARBA00023125"/>
    </source>
</evidence>
<evidence type="ECO:0000256" key="1">
    <source>
        <dbReference type="ARBA" id="ARBA00022741"/>
    </source>
</evidence>
<gene>
    <name evidence="6" type="ORF">SAMN02745243_02375</name>
</gene>
<keyword evidence="4" id="KW-1133">Transmembrane helix</keyword>
<dbReference type="RefSeq" id="WP_143160709.1">
    <property type="nucleotide sequence ID" value="NZ_FQZY01000033.1"/>
</dbReference>
<dbReference type="STRING" id="1121950.SAMN02745243_02375"/>
<evidence type="ECO:0000259" key="5">
    <source>
        <dbReference type="SMART" id="SM00534"/>
    </source>
</evidence>
<keyword evidence="2" id="KW-0067">ATP-binding</keyword>
<dbReference type="GO" id="GO:0005829">
    <property type="term" value="C:cytosol"/>
    <property type="evidence" value="ECO:0007669"/>
    <property type="project" value="TreeGrafter"/>
</dbReference>
<dbReference type="InterPro" id="IPR000432">
    <property type="entry name" value="DNA_mismatch_repair_MutS_C"/>
</dbReference>
<dbReference type="GO" id="GO:0006298">
    <property type="term" value="P:mismatch repair"/>
    <property type="evidence" value="ECO:0007669"/>
    <property type="project" value="InterPro"/>
</dbReference>
<evidence type="ECO:0000256" key="2">
    <source>
        <dbReference type="ARBA" id="ARBA00022840"/>
    </source>
</evidence>
<keyword evidence="1" id="KW-0547">Nucleotide-binding</keyword>
<dbReference type="Gene3D" id="3.40.50.300">
    <property type="entry name" value="P-loop containing nucleotide triphosphate hydrolases"/>
    <property type="match status" value="1"/>
</dbReference>
<dbReference type="PANTHER" id="PTHR11361">
    <property type="entry name" value="DNA MISMATCH REPAIR PROTEIN MUTS FAMILY MEMBER"/>
    <property type="match status" value="1"/>
</dbReference>
<dbReference type="OrthoDB" id="9802448at2"/>
<dbReference type="InterPro" id="IPR027417">
    <property type="entry name" value="P-loop_NTPase"/>
</dbReference>
<dbReference type="PANTHER" id="PTHR11361:SF152">
    <property type="entry name" value="DNA MISMATCH REPAIR PROTEIN"/>
    <property type="match status" value="1"/>
</dbReference>
<dbReference type="GO" id="GO:0005524">
    <property type="term" value="F:ATP binding"/>
    <property type="evidence" value="ECO:0007669"/>
    <property type="project" value="UniProtKB-KW"/>
</dbReference>
<feature type="transmembrane region" description="Helical" evidence="4">
    <location>
        <begin position="168"/>
        <end position="185"/>
    </location>
</feature>
<keyword evidence="4" id="KW-0472">Membrane</keyword>
<dbReference type="SMART" id="SM00534">
    <property type="entry name" value="MUTSac"/>
    <property type="match status" value="1"/>
</dbReference>
<keyword evidence="3" id="KW-0238">DNA-binding</keyword>
<dbReference type="Pfam" id="PF00488">
    <property type="entry name" value="MutS_V"/>
    <property type="match status" value="1"/>
</dbReference>
<sequence length="539" mass="61774">MFGRRRKEKIRAWLRRRYGSVPSQEQEMKPGIRAYWQEYERDLPQDEVVDEITWNDLEMDRIFWRMNTNCSFAGEQELFKTLHHIPKNKDNLDALEEQIQYFTEHDDERERIQMELFQLGKEENCYAIPAFVSGIGEQKVRYVWLFRLMQLVLLGSVLLLCITRANQAWILLGLVAMVNLVLYAVEKGRYEIYLDTLGGIIRIVRLSKKLVKDKTTVISGGKSIREHVSKLEKLTHMVAALQNKKRASMSGDVMGLLQDYLFGITLWDFIQFDKVIHILQNQEACFMELYAHVGRMDMAIAIASFRQSLEMYCLPEFVSPLCPVSSDTSNILYAEGLYHPLVEGAVGNTVRFSGDCLITGSNASGKSTFIKAVAVNVILAESIHTCTAGAFSLPDTRILTSMAVRDDMMKGESYFIKEVKYLKRIVDAADADRFLICVVDEILRGTNTKERIAASFAVLDYLADRNCLAIVASHDVELADLLGEAYERYYFCEKMTDDGITFDYKIHEGVNDSRNAIRLLEYMGFPGEIIRQARRYGSR</sequence>
<evidence type="ECO:0000313" key="7">
    <source>
        <dbReference type="Proteomes" id="UP000184301"/>
    </source>
</evidence>
<organism evidence="6 7">
    <name type="scientific">Hespellia stercorisuis DSM 15480</name>
    <dbReference type="NCBI Taxonomy" id="1121950"/>
    <lineage>
        <taxon>Bacteria</taxon>
        <taxon>Bacillati</taxon>
        <taxon>Bacillota</taxon>
        <taxon>Clostridia</taxon>
        <taxon>Lachnospirales</taxon>
        <taxon>Lachnospiraceae</taxon>
        <taxon>Hespellia</taxon>
    </lineage>
</organism>